<dbReference type="EMBL" id="CP039340">
    <property type="protein sequence ID" value="QCX51336.1"/>
    <property type="molecule type" value="Genomic_DNA"/>
</dbReference>
<dbReference type="InterPro" id="IPR013154">
    <property type="entry name" value="ADH-like_N"/>
</dbReference>
<evidence type="ECO:0000313" key="7">
    <source>
        <dbReference type="EMBL" id="QCX51336.1"/>
    </source>
</evidence>
<dbReference type="Pfam" id="PF00107">
    <property type="entry name" value="ADH_zinc_N"/>
    <property type="match status" value="1"/>
</dbReference>
<dbReference type="GO" id="GO:0005737">
    <property type="term" value="C:cytoplasm"/>
    <property type="evidence" value="ECO:0007669"/>
    <property type="project" value="TreeGrafter"/>
</dbReference>
<dbReference type="InterPro" id="IPR036291">
    <property type="entry name" value="NAD(P)-bd_dom_sf"/>
</dbReference>
<sequence length="343" mass="35808">MPEQKTYKAMQVTRPGTLELVERNTPTPAAGEVLLRVEACGLCGADAGAIEGREAGLQFPRVPGHEVVGRIVAMGPGTASIWKVGQRVGVGRLGGHCNECEQCRRGQFQLCTNQPVVGSSQDGGYAEMMIARGTGLVSIPDALSAEAAAPILCAGIATFNALRKSGAQAGDLVAIQGIGGLGHMAIQYARRMGFRVVAVGRGADIADDVRALGAHIYVDTRVEDPVARLQTMGGAQVILTTITDSAAASSLVPGLAPQGRLLVVGVGRAPLAIMPAALVGGERMIQGTITGSPFESEQALDFSVLTDVRPLIETMPLEQAHEAYRRMMSGQVKFRVVLTMNAG</sequence>
<keyword evidence="7" id="KW-0614">Plasmid</keyword>
<dbReference type="Proteomes" id="UP000310553">
    <property type="component" value="Plasmid pUW386"/>
</dbReference>
<dbReference type="SUPFAM" id="SSF50129">
    <property type="entry name" value="GroES-like"/>
    <property type="match status" value="1"/>
</dbReference>
<dbReference type="InterPro" id="IPR013149">
    <property type="entry name" value="ADH-like_C"/>
</dbReference>
<dbReference type="PANTHER" id="PTHR42940">
    <property type="entry name" value="ALCOHOL DEHYDROGENASE 1-RELATED"/>
    <property type="match status" value="1"/>
</dbReference>
<dbReference type="Pfam" id="PF08240">
    <property type="entry name" value="ADH_N"/>
    <property type="match status" value="1"/>
</dbReference>
<geneLocation type="plasmid" evidence="8">
    <name>puw386</name>
</geneLocation>
<protein>
    <submittedName>
        <fullName evidence="7">Alcohol dehydrogenase</fullName>
    </submittedName>
</protein>
<evidence type="ECO:0000313" key="8">
    <source>
        <dbReference type="Proteomes" id="UP000310553"/>
    </source>
</evidence>
<dbReference type="SMART" id="SM00829">
    <property type="entry name" value="PKS_ER"/>
    <property type="match status" value="1"/>
</dbReference>
<gene>
    <name evidence="7" type="ORF">E7Z57_19835</name>
</gene>
<feature type="domain" description="Enoyl reductase (ER)" evidence="6">
    <location>
        <begin position="13"/>
        <end position="338"/>
    </location>
</feature>
<comment type="cofactor">
    <cofactor evidence="1">
        <name>Zn(2+)</name>
        <dbReference type="ChEBI" id="CHEBI:29105"/>
    </cofactor>
</comment>
<evidence type="ECO:0000256" key="2">
    <source>
        <dbReference type="ARBA" id="ARBA00008072"/>
    </source>
</evidence>
<keyword evidence="3" id="KW-0479">Metal-binding</keyword>
<dbReference type="InterPro" id="IPR011032">
    <property type="entry name" value="GroES-like_sf"/>
</dbReference>
<comment type="similarity">
    <text evidence="2">Belongs to the zinc-containing alcohol dehydrogenase family.</text>
</comment>
<reference evidence="7 8" key="1">
    <citation type="submission" date="2019-04" db="EMBL/GenBank/DDBJ databases">
        <title>Complete Genome of UW386 and Higher Quality Genome of UW700.</title>
        <authorList>
            <person name="Jacobs J."/>
            <person name="Perez A."/>
            <person name="Steidl O."/>
            <person name="Allen C."/>
        </authorList>
    </citation>
    <scope>NUCLEOTIDE SEQUENCE [LARGE SCALE GENOMIC DNA]</scope>
    <source>
        <strain evidence="7 8">UW386</strain>
        <plasmid evidence="8">puw386</plasmid>
    </source>
</reference>
<proteinExistence type="inferred from homology"/>
<keyword evidence="4" id="KW-0862">Zinc</keyword>
<dbReference type="PANTHER" id="PTHR42940:SF7">
    <property type="entry name" value="ALCOHOL DEHYDROGENASE-LIKE N-TERMINAL DOMAIN-CONTAINING PROTEIN"/>
    <property type="match status" value="1"/>
</dbReference>
<evidence type="ECO:0000256" key="3">
    <source>
        <dbReference type="ARBA" id="ARBA00022723"/>
    </source>
</evidence>
<evidence type="ECO:0000256" key="1">
    <source>
        <dbReference type="ARBA" id="ARBA00001947"/>
    </source>
</evidence>
<accession>A0AA92EHJ3</accession>
<keyword evidence="5" id="KW-0560">Oxidoreductase</keyword>
<evidence type="ECO:0000259" key="6">
    <source>
        <dbReference type="SMART" id="SM00829"/>
    </source>
</evidence>
<dbReference type="InterPro" id="IPR020843">
    <property type="entry name" value="ER"/>
</dbReference>
<dbReference type="GO" id="GO:0004022">
    <property type="term" value="F:alcohol dehydrogenase (NAD+) activity"/>
    <property type="evidence" value="ECO:0007669"/>
    <property type="project" value="TreeGrafter"/>
</dbReference>
<organism evidence="7 8">
    <name type="scientific">Ralstonia solanacearum</name>
    <name type="common">Pseudomonas solanacearum</name>
    <dbReference type="NCBI Taxonomy" id="305"/>
    <lineage>
        <taxon>Bacteria</taxon>
        <taxon>Pseudomonadati</taxon>
        <taxon>Pseudomonadota</taxon>
        <taxon>Betaproteobacteria</taxon>
        <taxon>Burkholderiales</taxon>
        <taxon>Burkholderiaceae</taxon>
        <taxon>Ralstonia</taxon>
        <taxon>Ralstonia solanacearum species complex</taxon>
    </lineage>
</organism>
<dbReference type="SUPFAM" id="SSF51735">
    <property type="entry name" value="NAD(P)-binding Rossmann-fold domains"/>
    <property type="match status" value="1"/>
</dbReference>
<dbReference type="GO" id="GO:0046872">
    <property type="term" value="F:metal ion binding"/>
    <property type="evidence" value="ECO:0007669"/>
    <property type="project" value="UniProtKB-KW"/>
</dbReference>
<evidence type="ECO:0000256" key="5">
    <source>
        <dbReference type="ARBA" id="ARBA00023002"/>
    </source>
</evidence>
<dbReference type="Gene3D" id="3.40.50.720">
    <property type="entry name" value="NAD(P)-binding Rossmann-like Domain"/>
    <property type="match status" value="1"/>
</dbReference>
<dbReference type="CDD" id="cd08296">
    <property type="entry name" value="CAD_like"/>
    <property type="match status" value="1"/>
</dbReference>
<evidence type="ECO:0000256" key="4">
    <source>
        <dbReference type="ARBA" id="ARBA00022833"/>
    </source>
</evidence>
<dbReference type="Gene3D" id="3.90.180.10">
    <property type="entry name" value="Medium-chain alcohol dehydrogenases, catalytic domain"/>
    <property type="match status" value="1"/>
</dbReference>
<name>A0AA92EHJ3_RALSL</name>
<dbReference type="AlphaFoldDB" id="A0AA92EHJ3"/>